<organism evidence="1 2">
    <name type="scientific">Diploscapter pachys</name>
    <dbReference type="NCBI Taxonomy" id="2018661"/>
    <lineage>
        <taxon>Eukaryota</taxon>
        <taxon>Metazoa</taxon>
        <taxon>Ecdysozoa</taxon>
        <taxon>Nematoda</taxon>
        <taxon>Chromadorea</taxon>
        <taxon>Rhabditida</taxon>
        <taxon>Rhabditina</taxon>
        <taxon>Rhabditomorpha</taxon>
        <taxon>Rhabditoidea</taxon>
        <taxon>Rhabditidae</taxon>
        <taxon>Diploscapter</taxon>
    </lineage>
</organism>
<sequence length="111" mass="11765">MEPEVQALIAQCAQVAHLAGGLPADLCIADFHSGGVGHAETSVLGSRRRRRQSRWLADTGAGSTVALNSMYKPKYPPRAIGSTRSGIPAFTPWALSLAATAFTRCPPFGTW</sequence>
<evidence type="ECO:0000313" key="1">
    <source>
        <dbReference type="EMBL" id="PAV74405.1"/>
    </source>
</evidence>
<reference evidence="1 2" key="1">
    <citation type="journal article" date="2017" name="Curr. Biol.">
        <title>Genome architecture and evolution of a unichromosomal asexual nematode.</title>
        <authorList>
            <person name="Fradin H."/>
            <person name="Zegar C."/>
            <person name="Gutwein M."/>
            <person name="Lucas J."/>
            <person name="Kovtun M."/>
            <person name="Corcoran D."/>
            <person name="Baugh L.R."/>
            <person name="Kiontke K."/>
            <person name="Gunsalus K."/>
            <person name="Fitch D.H."/>
            <person name="Piano F."/>
        </authorList>
    </citation>
    <scope>NUCLEOTIDE SEQUENCE [LARGE SCALE GENOMIC DNA]</scope>
    <source>
        <strain evidence="1">PF1309</strain>
    </source>
</reference>
<dbReference type="Proteomes" id="UP000218231">
    <property type="component" value="Unassembled WGS sequence"/>
</dbReference>
<name>A0A2A2KKD7_9BILA</name>
<keyword evidence="2" id="KW-1185">Reference proteome</keyword>
<comment type="caution">
    <text evidence="1">The sequence shown here is derived from an EMBL/GenBank/DDBJ whole genome shotgun (WGS) entry which is preliminary data.</text>
</comment>
<proteinExistence type="predicted"/>
<dbReference type="EMBL" id="LIAE01008337">
    <property type="protein sequence ID" value="PAV74405.1"/>
    <property type="molecule type" value="Genomic_DNA"/>
</dbReference>
<evidence type="ECO:0000313" key="2">
    <source>
        <dbReference type="Proteomes" id="UP000218231"/>
    </source>
</evidence>
<dbReference type="AlphaFoldDB" id="A0A2A2KKD7"/>
<accession>A0A2A2KKD7</accession>
<gene>
    <name evidence="1" type="ORF">WR25_27099</name>
</gene>
<protein>
    <submittedName>
        <fullName evidence="1">Uncharacterized protein</fullName>
    </submittedName>
</protein>